<evidence type="ECO:0000259" key="3">
    <source>
        <dbReference type="PROSITE" id="PS50943"/>
    </source>
</evidence>
<proteinExistence type="predicted"/>
<feature type="region of interest" description="Disordered" evidence="2">
    <location>
        <begin position="1"/>
        <end position="51"/>
    </location>
</feature>
<feature type="domain" description="HTH cro/C1-type" evidence="3">
    <location>
        <begin position="58"/>
        <end position="112"/>
    </location>
</feature>
<protein>
    <submittedName>
        <fullName evidence="4">Helix-turn-helix transcriptional regulator</fullName>
    </submittedName>
</protein>
<dbReference type="GO" id="GO:0003677">
    <property type="term" value="F:DNA binding"/>
    <property type="evidence" value="ECO:0007669"/>
    <property type="project" value="UniProtKB-KW"/>
</dbReference>
<gene>
    <name evidence="4" type="ORF">JF922_13620</name>
</gene>
<organism evidence="4 5">
    <name type="scientific">Candidatus Nephthysia bennettiae</name>
    <dbReference type="NCBI Taxonomy" id="3127016"/>
    <lineage>
        <taxon>Bacteria</taxon>
        <taxon>Bacillati</taxon>
        <taxon>Candidatus Dormiibacterota</taxon>
        <taxon>Candidatus Dormibacteria</taxon>
        <taxon>Candidatus Dormibacterales</taxon>
        <taxon>Candidatus Dormibacteraceae</taxon>
        <taxon>Candidatus Nephthysia</taxon>
    </lineage>
</organism>
<dbReference type="PANTHER" id="PTHR46797:SF1">
    <property type="entry name" value="METHYLPHOSPHONATE SYNTHASE"/>
    <property type="match status" value="1"/>
</dbReference>
<dbReference type="InterPro" id="IPR050807">
    <property type="entry name" value="TransReg_Diox_bact_type"/>
</dbReference>
<dbReference type="SUPFAM" id="SSF47413">
    <property type="entry name" value="lambda repressor-like DNA-binding domains"/>
    <property type="match status" value="1"/>
</dbReference>
<name>A0A934K9M8_9BACT</name>
<evidence type="ECO:0000313" key="4">
    <source>
        <dbReference type="EMBL" id="MBJ7599101.1"/>
    </source>
</evidence>
<accession>A0A934K9M8</accession>
<dbReference type="PANTHER" id="PTHR46797">
    <property type="entry name" value="HTH-TYPE TRANSCRIPTIONAL REGULATOR"/>
    <property type="match status" value="1"/>
</dbReference>
<dbReference type="RefSeq" id="WP_338202509.1">
    <property type="nucleotide sequence ID" value="NZ_JAEKNR010000139.1"/>
</dbReference>
<dbReference type="Proteomes" id="UP000612893">
    <property type="component" value="Unassembled WGS sequence"/>
</dbReference>
<dbReference type="Pfam" id="PF13560">
    <property type="entry name" value="HTH_31"/>
    <property type="match status" value="1"/>
</dbReference>
<dbReference type="PROSITE" id="PS50943">
    <property type="entry name" value="HTH_CROC1"/>
    <property type="match status" value="1"/>
</dbReference>
<dbReference type="SMART" id="SM00530">
    <property type="entry name" value="HTH_XRE"/>
    <property type="match status" value="1"/>
</dbReference>
<dbReference type="InterPro" id="IPR001387">
    <property type="entry name" value="Cro/C1-type_HTH"/>
</dbReference>
<sequence length="160" mass="17539">MCAERTGGGRSRRRKPEARTASSGAERIEGQASEASTGDPDSGNDDRGQTWQTLGEFIRTQRQFARLSLRQMAELARVSNPYLSQVERGLYRPSAEVLKGIAEALHISAETMYAQAGLLDPSTEGGVETAIHVDPHLSAEQKETLIRVYRGFLGDRRPPA</sequence>
<evidence type="ECO:0000256" key="1">
    <source>
        <dbReference type="ARBA" id="ARBA00023125"/>
    </source>
</evidence>
<dbReference type="CDD" id="cd00093">
    <property type="entry name" value="HTH_XRE"/>
    <property type="match status" value="1"/>
</dbReference>
<keyword evidence="1" id="KW-0238">DNA-binding</keyword>
<keyword evidence="5" id="KW-1185">Reference proteome</keyword>
<dbReference type="AlphaFoldDB" id="A0A934K9M8"/>
<reference evidence="4" key="1">
    <citation type="submission" date="2020-10" db="EMBL/GenBank/DDBJ databases">
        <title>Ca. Dormibacterota MAGs.</title>
        <authorList>
            <person name="Montgomery K."/>
        </authorList>
    </citation>
    <scope>NUCLEOTIDE SEQUENCE [LARGE SCALE GENOMIC DNA]</scope>
    <source>
        <strain evidence="4">SC8812_S17_10</strain>
    </source>
</reference>
<evidence type="ECO:0000313" key="5">
    <source>
        <dbReference type="Proteomes" id="UP000612893"/>
    </source>
</evidence>
<evidence type="ECO:0000256" key="2">
    <source>
        <dbReference type="SAM" id="MobiDB-lite"/>
    </source>
</evidence>
<comment type="caution">
    <text evidence="4">The sequence shown here is derived from an EMBL/GenBank/DDBJ whole genome shotgun (WGS) entry which is preliminary data.</text>
</comment>
<dbReference type="EMBL" id="JAEKNR010000139">
    <property type="protein sequence ID" value="MBJ7599101.1"/>
    <property type="molecule type" value="Genomic_DNA"/>
</dbReference>
<dbReference type="Gene3D" id="1.10.260.40">
    <property type="entry name" value="lambda repressor-like DNA-binding domains"/>
    <property type="match status" value="1"/>
</dbReference>
<dbReference type="InterPro" id="IPR010982">
    <property type="entry name" value="Lambda_DNA-bd_dom_sf"/>
</dbReference>